<evidence type="ECO:0000313" key="6">
    <source>
        <dbReference type="Proteomes" id="UP000692954"/>
    </source>
</evidence>
<keyword evidence="6" id="KW-1185">Reference proteome</keyword>
<dbReference type="PANTHER" id="PTHR24055">
    <property type="entry name" value="MITOGEN-ACTIVATED PROTEIN KINASE"/>
    <property type="match status" value="1"/>
</dbReference>
<reference evidence="5" key="1">
    <citation type="submission" date="2021-01" db="EMBL/GenBank/DDBJ databases">
        <authorList>
            <consortium name="Genoscope - CEA"/>
            <person name="William W."/>
        </authorList>
    </citation>
    <scope>NUCLEOTIDE SEQUENCE</scope>
</reference>
<dbReference type="InterPro" id="IPR050117">
    <property type="entry name" value="MAPK"/>
</dbReference>
<feature type="region of interest" description="Disordered" evidence="3">
    <location>
        <begin position="358"/>
        <end position="388"/>
    </location>
</feature>
<dbReference type="SMART" id="SM00220">
    <property type="entry name" value="S_TKc"/>
    <property type="match status" value="1"/>
</dbReference>
<evidence type="ECO:0000256" key="2">
    <source>
        <dbReference type="ARBA" id="ARBA00022840"/>
    </source>
</evidence>
<dbReference type="Pfam" id="PF00069">
    <property type="entry name" value="Pkinase"/>
    <property type="match status" value="1"/>
</dbReference>
<dbReference type="OrthoDB" id="287266at2759"/>
<dbReference type="Proteomes" id="UP000692954">
    <property type="component" value="Unassembled WGS sequence"/>
</dbReference>
<keyword evidence="2" id="KW-0067">ATP-binding</keyword>
<evidence type="ECO:0000313" key="5">
    <source>
        <dbReference type="EMBL" id="CAD8116937.1"/>
    </source>
</evidence>
<organism evidence="5 6">
    <name type="scientific">Paramecium sonneborni</name>
    <dbReference type="NCBI Taxonomy" id="65129"/>
    <lineage>
        <taxon>Eukaryota</taxon>
        <taxon>Sar</taxon>
        <taxon>Alveolata</taxon>
        <taxon>Ciliophora</taxon>
        <taxon>Intramacronucleata</taxon>
        <taxon>Oligohymenophorea</taxon>
        <taxon>Peniculida</taxon>
        <taxon>Parameciidae</taxon>
        <taxon>Paramecium</taxon>
    </lineage>
</organism>
<accession>A0A8S1QQN8</accession>
<evidence type="ECO:0000256" key="1">
    <source>
        <dbReference type="ARBA" id="ARBA00022741"/>
    </source>
</evidence>
<dbReference type="FunFam" id="1.10.510.10:FF:000238">
    <property type="entry name" value="Mitogen-activated protein kinase"/>
    <property type="match status" value="1"/>
</dbReference>
<dbReference type="PROSITE" id="PS50011">
    <property type="entry name" value="PROTEIN_KINASE_DOM"/>
    <property type="match status" value="1"/>
</dbReference>
<dbReference type="AlphaFoldDB" id="A0A8S1QQN8"/>
<dbReference type="PROSITE" id="PS00108">
    <property type="entry name" value="PROTEIN_KINASE_ST"/>
    <property type="match status" value="1"/>
</dbReference>
<dbReference type="InterPro" id="IPR008271">
    <property type="entry name" value="Ser/Thr_kinase_AS"/>
</dbReference>
<name>A0A8S1QQN8_9CILI</name>
<evidence type="ECO:0000256" key="3">
    <source>
        <dbReference type="SAM" id="MobiDB-lite"/>
    </source>
</evidence>
<dbReference type="EMBL" id="CAJJDN010000112">
    <property type="protein sequence ID" value="CAD8116937.1"/>
    <property type="molecule type" value="Genomic_DNA"/>
</dbReference>
<dbReference type="InterPro" id="IPR000719">
    <property type="entry name" value="Prot_kinase_dom"/>
</dbReference>
<dbReference type="CDD" id="cd07852">
    <property type="entry name" value="STKc_MAPK15-like"/>
    <property type="match status" value="1"/>
</dbReference>
<dbReference type="InterPro" id="IPR003527">
    <property type="entry name" value="MAP_kinase_CS"/>
</dbReference>
<protein>
    <recommendedName>
        <fullName evidence="4">Protein kinase domain-containing protein</fullName>
    </recommendedName>
</protein>
<dbReference type="GO" id="GO:0005524">
    <property type="term" value="F:ATP binding"/>
    <property type="evidence" value="ECO:0007669"/>
    <property type="project" value="UniProtKB-KW"/>
</dbReference>
<comment type="caution">
    <text evidence="5">The sequence shown here is derived from an EMBL/GenBank/DDBJ whole genome shotgun (WGS) entry which is preliminary data.</text>
</comment>
<proteinExistence type="predicted"/>
<feature type="domain" description="Protein kinase" evidence="4">
    <location>
        <begin position="13"/>
        <end position="299"/>
    </location>
</feature>
<evidence type="ECO:0000259" key="4">
    <source>
        <dbReference type="PROSITE" id="PS50011"/>
    </source>
</evidence>
<dbReference type="FunFam" id="3.30.200.20:FF:001058">
    <property type="entry name" value="Mitogen-activated protein kinase"/>
    <property type="match status" value="1"/>
</dbReference>
<sequence>MTEEIESHIMQKYEVLQKMGKGAYGVVWKAIDRKTKQIVALKKVFDAFHNATDAQRTFREVMFLQEMCHENVIRMTSIHRADNNKDLYIVFDFMETDLHAVIRGGILEEIHQRYIIYQILKALKYIHSAEIIHRDLKPSNVLLDAECNVKVADFGLARSLLNQVDENAILTEYVATRWYRAPEILLGSTQYTKAVDMWSVGCILGEMINGKPIFPGSSTLNQIERILEVIGRPSSSELESVQAPLASQIVNNIPKGQRIGFTNYFTKATPQALDLIRKLLSFNPSQRITVEEALRHPYVGAFHHDNQEIITNPIIISMDDNKKFSIKEYREALYIEISKKYEIKQENKLENSFKNIESNQQERKRTQSFQQQASKKSTPPINSTLPSEQPIIKQQDTNTQHVSQNYLKEYLSNCSKDYLGLQQQQNNTNISKEFISGQLCKEMNKENQKSKNIVDISINKMERDNSISKKQIISPWTQPNQKPQIITQQQRPPSVSVYTTLNQASSNQLKSQVPQQNNNNNNVAVPQKRISTKMPTSGTSNSFYIPSDKNNNSINYGKKISKDNSFLGDHNLSTQSNIPQPQQQMHQKTMSMNYQTYLMQKGISDQRSKQTLVNHQRTQSQLGANNSVLINRCKEFLQNMQAIKK</sequence>
<keyword evidence="1" id="KW-0547">Nucleotide-binding</keyword>
<gene>
    <name evidence="5" type="ORF">PSON_ATCC_30995.1.T1120117</name>
</gene>
<feature type="compositionally biased region" description="Polar residues" evidence="3">
    <location>
        <begin position="367"/>
        <end position="388"/>
    </location>
</feature>
<dbReference type="GO" id="GO:0004707">
    <property type="term" value="F:MAP kinase activity"/>
    <property type="evidence" value="ECO:0007669"/>
    <property type="project" value="InterPro"/>
</dbReference>
<dbReference type="PROSITE" id="PS01351">
    <property type="entry name" value="MAPK"/>
    <property type="match status" value="1"/>
</dbReference>